<keyword evidence="2" id="KW-1185">Reference proteome</keyword>
<dbReference type="Pfam" id="PF14099">
    <property type="entry name" value="Polysacc_lyase"/>
    <property type="match status" value="1"/>
</dbReference>
<sequence length="243" mass="25911">MRRLATLLALGIAAIAGTTLIQRSAAQGDRVTFSDDFDRGLCVGRCAASPWAIAQQVRGRVRAAPAPDRSGLALLAKAGAKTDGVAKADVVARLRPIGPGRRLTVAFDLRISAGTPLNSLQLVDLECASCGEGGNPGIRLYLRRGRLRVDRSKIGVAHAWTRDDAPALANDRWHHIEWQVRVAADDRGAVRVLLDGRDVLVARGATAAALPRVAVDRVQIGITANSNPVPATAWFDNVRVDVR</sequence>
<dbReference type="STRING" id="1855283.SAMN05216382_2921"/>
<dbReference type="InterPro" id="IPR025975">
    <property type="entry name" value="Polysacc_lyase"/>
</dbReference>
<name>A0A1H7U3I3_9SPHN</name>
<proteinExistence type="predicted"/>
<dbReference type="RefSeq" id="WP_093007586.1">
    <property type="nucleotide sequence ID" value="NZ_FNZZ01000006.1"/>
</dbReference>
<gene>
    <name evidence="1" type="ORF">SAMN05216382_2921</name>
</gene>
<dbReference type="SUPFAM" id="SSF49899">
    <property type="entry name" value="Concanavalin A-like lectins/glucanases"/>
    <property type="match status" value="1"/>
</dbReference>
<dbReference type="Gene3D" id="2.60.120.200">
    <property type="match status" value="1"/>
</dbReference>
<reference evidence="2" key="1">
    <citation type="submission" date="2016-10" db="EMBL/GenBank/DDBJ databases">
        <authorList>
            <person name="Varghese N."/>
            <person name="Submissions S."/>
        </authorList>
    </citation>
    <scope>NUCLEOTIDE SEQUENCE [LARGE SCALE GENOMIC DNA]</scope>
    <source>
        <strain evidence="2">JS21-1</strain>
    </source>
</reference>
<protein>
    <recommendedName>
        <fullName evidence="3">Concanavalin A-like lectin/glucanases superfamily protein</fullName>
    </recommendedName>
</protein>
<evidence type="ECO:0000313" key="2">
    <source>
        <dbReference type="Proteomes" id="UP000199214"/>
    </source>
</evidence>
<evidence type="ECO:0000313" key="1">
    <source>
        <dbReference type="EMBL" id="SEL91620.1"/>
    </source>
</evidence>
<accession>A0A1H7U3I3</accession>
<dbReference type="AlphaFoldDB" id="A0A1H7U3I3"/>
<evidence type="ECO:0008006" key="3">
    <source>
        <dbReference type="Google" id="ProtNLM"/>
    </source>
</evidence>
<organism evidence="1 2">
    <name type="scientific">Sphingomonas palmae</name>
    <dbReference type="NCBI Taxonomy" id="1855283"/>
    <lineage>
        <taxon>Bacteria</taxon>
        <taxon>Pseudomonadati</taxon>
        <taxon>Pseudomonadota</taxon>
        <taxon>Alphaproteobacteria</taxon>
        <taxon>Sphingomonadales</taxon>
        <taxon>Sphingomonadaceae</taxon>
        <taxon>Sphingomonas</taxon>
    </lineage>
</organism>
<dbReference type="InterPro" id="IPR013320">
    <property type="entry name" value="ConA-like_dom_sf"/>
</dbReference>
<dbReference type="EMBL" id="FNZZ01000006">
    <property type="protein sequence ID" value="SEL91620.1"/>
    <property type="molecule type" value="Genomic_DNA"/>
</dbReference>
<dbReference type="Proteomes" id="UP000199214">
    <property type="component" value="Unassembled WGS sequence"/>
</dbReference>
<dbReference type="OrthoDB" id="7835462at2"/>